<protein>
    <submittedName>
        <fullName evidence="2">Uncharacterized protein</fullName>
    </submittedName>
</protein>
<feature type="signal peptide" evidence="1">
    <location>
        <begin position="1"/>
        <end position="17"/>
    </location>
</feature>
<organism evidence="2 3">
    <name type="scientific">Novosphingobium aromaticivorans (strain ATCC 700278 / DSM 12444 / CCUG 56034 / CIP 105152 / NBRC 16084 / F199)</name>
    <dbReference type="NCBI Taxonomy" id="279238"/>
    <lineage>
        <taxon>Bacteria</taxon>
        <taxon>Pseudomonadati</taxon>
        <taxon>Pseudomonadota</taxon>
        <taxon>Alphaproteobacteria</taxon>
        <taxon>Sphingomonadales</taxon>
        <taxon>Sphingomonadaceae</taxon>
        <taxon>Novosphingobium</taxon>
    </lineage>
</organism>
<dbReference type="AlphaFoldDB" id="Q2G4T4"/>
<dbReference type="EMBL" id="CP000248">
    <property type="protein sequence ID" value="ABD27139.1"/>
    <property type="molecule type" value="Genomic_DNA"/>
</dbReference>
<dbReference type="KEGG" id="nar:Saro_2703"/>
<keyword evidence="3" id="KW-1185">Reference proteome</keyword>
<sequence length="134" mass="14765">MRWILALVALAAAPALAADEDAPQRVAIERLPLTGDQIEIGACATRLLSRSAKVLTYPIRDGVGIDWTPKTGLFMSAGGDPILAFEFRRDEVGPFMKLFYRHPFTAKLARGFAQKAGRTCFPDDLSRWEEAEKG</sequence>
<feature type="chain" id="PRO_5004207732" evidence="1">
    <location>
        <begin position="18"/>
        <end position="134"/>
    </location>
</feature>
<dbReference type="Proteomes" id="UP000009134">
    <property type="component" value="Chromosome"/>
</dbReference>
<keyword evidence="1" id="KW-0732">Signal</keyword>
<dbReference type="HOGENOM" id="CLU_1894059_0_0_5"/>
<name>Q2G4T4_NOVAD</name>
<accession>Q2G4T4</accession>
<evidence type="ECO:0000313" key="2">
    <source>
        <dbReference type="EMBL" id="ABD27139.1"/>
    </source>
</evidence>
<gene>
    <name evidence="2" type="ordered locus">Saro_2703</name>
</gene>
<dbReference type="RefSeq" id="WP_011446345.1">
    <property type="nucleotide sequence ID" value="NC_007794.1"/>
</dbReference>
<proteinExistence type="predicted"/>
<evidence type="ECO:0000313" key="3">
    <source>
        <dbReference type="Proteomes" id="UP000009134"/>
    </source>
</evidence>
<reference evidence="3" key="1">
    <citation type="submission" date="2006-01" db="EMBL/GenBank/DDBJ databases">
        <title>Complete sequence of Novosphingobium aromaticivorans DSM 12444.</title>
        <authorList>
            <consortium name="US DOE Joint Genome Institute"/>
            <person name="Copeland A."/>
            <person name="Lucas S."/>
            <person name="Lapidus A."/>
            <person name="Barry K."/>
            <person name="Detter J.C."/>
            <person name="Glavina T."/>
            <person name="Hammon N."/>
            <person name="Israni S."/>
            <person name="Pitluck S."/>
            <person name="Chain P."/>
            <person name="Malfatti S."/>
            <person name="Shin M."/>
            <person name="Vergez L."/>
            <person name="Schmutz J."/>
            <person name="Larimer F."/>
            <person name="Land M."/>
            <person name="Kyrpides N."/>
            <person name="Ivanova N."/>
            <person name="Fredrickson J."/>
            <person name="Balkwill D."/>
            <person name="Romine M.F."/>
            <person name="Richardson P."/>
        </authorList>
    </citation>
    <scope>NUCLEOTIDE SEQUENCE [LARGE SCALE GENOMIC DNA]</scope>
    <source>
        <strain evidence="3">ATCC 700278 / DSM 12444 / CCUG 56034 / CIP 105152 / NBRC 16084 / F199</strain>
    </source>
</reference>
<evidence type="ECO:0000256" key="1">
    <source>
        <dbReference type="SAM" id="SignalP"/>
    </source>
</evidence>